<comment type="caution">
    <text evidence="4">The sequence shown here is derived from an EMBL/GenBank/DDBJ whole genome shotgun (WGS) entry which is preliminary data.</text>
</comment>
<dbReference type="InterPro" id="IPR025261">
    <property type="entry name" value="Atos-like_cons_dom"/>
</dbReference>
<protein>
    <recommendedName>
        <fullName evidence="3">Atos-like conserved domain-containing protein</fullName>
    </recommendedName>
</protein>
<feature type="region of interest" description="Disordered" evidence="2">
    <location>
        <begin position="651"/>
        <end position="674"/>
    </location>
</feature>
<accession>A0AAW1IDL6</accession>
<organism evidence="4 5">
    <name type="scientific">Popillia japonica</name>
    <name type="common">Japanese beetle</name>
    <dbReference type="NCBI Taxonomy" id="7064"/>
    <lineage>
        <taxon>Eukaryota</taxon>
        <taxon>Metazoa</taxon>
        <taxon>Ecdysozoa</taxon>
        <taxon>Arthropoda</taxon>
        <taxon>Hexapoda</taxon>
        <taxon>Insecta</taxon>
        <taxon>Pterygota</taxon>
        <taxon>Neoptera</taxon>
        <taxon>Endopterygota</taxon>
        <taxon>Coleoptera</taxon>
        <taxon>Polyphaga</taxon>
        <taxon>Scarabaeiformia</taxon>
        <taxon>Scarabaeidae</taxon>
        <taxon>Rutelinae</taxon>
        <taxon>Popillia</taxon>
    </lineage>
</organism>
<dbReference type="EMBL" id="JASPKY010000642">
    <property type="protein sequence ID" value="KAK9687461.1"/>
    <property type="molecule type" value="Genomic_DNA"/>
</dbReference>
<dbReference type="SMART" id="SM01177">
    <property type="entry name" value="DUF4210"/>
    <property type="match status" value="1"/>
</dbReference>
<feature type="domain" description="Atos-like conserved" evidence="3">
    <location>
        <begin position="776"/>
        <end position="835"/>
    </location>
</feature>
<gene>
    <name evidence="4" type="ORF">QE152_g36259</name>
</gene>
<evidence type="ECO:0000256" key="2">
    <source>
        <dbReference type="SAM" id="MobiDB-lite"/>
    </source>
</evidence>
<dbReference type="InterPro" id="IPR033473">
    <property type="entry name" value="Atos-like_C"/>
</dbReference>
<dbReference type="Proteomes" id="UP001458880">
    <property type="component" value="Unassembled WGS sequence"/>
</dbReference>
<dbReference type="InterPro" id="IPR051506">
    <property type="entry name" value="ATOS_Transcription_Regulators"/>
</dbReference>
<sequence>MHSSSFESDRECFRDSGDVLVAIATLVTEGRIPGKINKSRGFFEGPHCPLNKHSPTEHSCNPSDTLCKKHEYVQSQVLSLWRKNIPICVEVFLVPIFFLVPICSCDNNEPLLPSCFDSIQGGILLEQWYLTVNHHRSTEATTPVNLNQLIGAVRSQLYFSQISAWLSSQEESNVKLLPANFRYRLAIPGETYECSKFMATVSKHNFPATDLGNGLTVNVTLLSLPRMSNVPKLKCPKCDLPELEKQLKMEQQQSPVQLDNSTGFFDDRMHSYCTLKGKHRCEDLDDFDSATKKDCKLAKLKRICNNKNSNNIISEPSTSRQIPKLQVDIAKANLYRQKYMKNQEMLKLEKRNSSPNMEQVVKTPKLDLNEINDALKVLNSGGVSAVEAHHQYNKNDLSRQLRPQLQEKQQSNDPVTLILRNCRLLQNEDLQNDNNNKTVICKSNNNNINSTTDGANKKCVHKLESTVTKLGGGTGLGRGCLNNQNWSHIPPLLLSPSSSSPASSVSLASTRGDMLDCCASDSSKCDNPCERSDITFSNSNSSSNKEKINIYIDNNCDNSVHHHNIQTKPRFRMMRDISNVSIVNNALINNNIPLGGSYFGKARQRITFEDFPDTNRKRSTGINVNNSTNFVDVDGIFVDCDKIIKEEKSESDCSTVGSEKSNNGGLPNIDIPSPREQAKFRKSLDSAASMVFHSRTGLPLTSSPAPVRKGKRFDFDSSINSVSAIKSALFSASFTGDDDSESDGSIVSPCSPDSYGVPKREPPPIKYYRKGHSANLLGSFEESVLNGRLEPVSTVHGFTAELGASGSFVPRHLVVPVTVFFYTLGDNDKVSSPYLGHINLGKKGYNVPKTGTVQVTLSNPLGTVVKMFVIMYDLSDMPPNSQTFIRQRTLYMPTNCKDENLEWGPKWLRYLIHLRFMSSKSGRIYLHSDIRMIIFRKSDLDTATAHGIDMSYELRSFTHMPNNPKYSPRNSYGGQTVTNTTNNYDRNYNSKHFNAVVAYLKLMLYEYRHSRKGCLQNRKEYILFSQGYTIIFLHVLNIWCVISKDLSVDDEKIFFL</sequence>
<comment type="similarity">
    <text evidence="1">Belongs to the ATOS family.</text>
</comment>
<dbReference type="Pfam" id="PF13915">
    <property type="entry name" value="DUF4210"/>
    <property type="match status" value="1"/>
</dbReference>
<dbReference type="PANTHER" id="PTHR13199:SF11">
    <property type="entry name" value="PROTEIN ATOSSA"/>
    <property type="match status" value="1"/>
</dbReference>
<evidence type="ECO:0000313" key="5">
    <source>
        <dbReference type="Proteomes" id="UP001458880"/>
    </source>
</evidence>
<reference evidence="4 5" key="1">
    <citation type="journal article" date="2024" name="BMC Genomics">
        <title>De novo assembly and annotation of Popillia japonica's genome with initial clues to its potential as an invasive pest.</title>
        <authorList>
            <person name="Cucini C."/>
            <person name="Boschi S."/>
            <person name="Funari R."/>
            <person name="Cardaioli E."/>
            <person name="Iannotti N."/>
            <person name="Marturano G."/>
            <person name="Paoli F."/>
            <person name="Bruttini M."/>
            <person name="Carapelli A."/>
            <person name="Frati F."/>
            <person name="Nardi F."/>
        </authorList>
    </citation>
    <scope>NUCLEOTIDE SEQUENCE [LARGE SCALE GENOMIC DNA]</scope>
    <source>
        <strain evidence="4">DMR45628</strain>
    </source>
</reference>
<evidence type="ECO:0000259" key="3">
    <source>
        <dbReference type="SMART" id="SM01177"/>
    </source>
</evidence>
<evidence type="ECO:0000256" key="1">
    <source>
        <dbReference type="ARBA" id="ARBA00034497"/>
    </source>
</evidence>
<keyword evidence="5" id="KW-1185">Reference proteome</keyword>
<feature type="compositionally biased region" description="Polar residues" evidence="2">
    <location>
        <begin position="652"/>
        <end position="665"/>
    </location>
</feature>
<evidence type="ECO:0000313" key="4">
    <source>
        <dbReference type="EMBL" id="KAK9687461.1"/>
    </source>
</evidence>
<feature type="region of interest" description="Disordered" evidence="2">
    <location>
        <begin position="738"/>
        <end position="761"/>
    </location>
</feature>
<name>A0AAW1IDL6_POPJA</name>
<proteinExistence type="inferred from homology"/>
<dbReference type="AlphaFoldDB" id="A0AAW1IDL6"/>
<dbReference type="PANTHER" id="PTHR13199">
    <property type="entry name" value="GH03947P"/>
    <property type="match status" value="1"/>
</dbReference>
<dbReference type="Pfam" id="PF13889">
    <property type="entry name" value="Chromosome_seg"/>
    <property type="match status" value="1"/>
</dbReference>